<keyword evidence="5 6" id="KW-0472">Membrane</keyword>
<dbReference type="GO" id="GO:0005886">
    <property type="term" value="C:plasma membrane"/>
    <property type="evidence" value="ECO:0007669"/>
    <property type="project" value="UniProtKB-SubCell"/>
</dbReference>
<name>A0A2S9QBD9_9HYPH</name>
<feature type="transmembrane region" description="Helical" evidence="6">
    <location>
        <begin position="45"/>
        <end position="67"/>
    </location>
</feature>
<evidence type="ECO:0000256" key="2">
    <source>
        <dbReference type="ARBA" id="ARBA00022475"/>
    </source>
</evidence>
<reference evidence="7 8" key="1">
    <citation type="submission" date="2018-02" db="EMBL/GenBank/DDBJ databases">
        <title>Whole genome sequencing of endophytic bacterium.</title>
        <authorList>
            <person name="Eedara R."/>
            <person name="Podile A.R."/>
        </authorList>
    </citation>
    <scope>NUCLEOTIDE SEQUENCE [LARGE SCALE GENOMIC DNA]</scope>
    <source>
        <strain evidence="7 8">RP1T</strain>
    </source>
</reference>
<dbReference type="AlphaFoldDB" id="A0A2S9QBD9"/>
<evidence type="ECO:0000256" key="1">
    <source>
        <dbReference type="ARBA" id="ARBA00004651"/>
    </source>
</evidence>
<keyword evidence="2" id="KW-1003">Cell membrane</keyword>
<accession>A0A2S9QBD9</accession>
<dbReference type="PANTHER" id="PTHR30086:SF20">
    <property type="entry name" value="ARGININE EXPORTER PROTEIN ARGO-RELATED"/>
    <property type="match status" value="1"/>
</dbReference>
<dbReference type="OrthoDB" id="7659099at2"/>
<gene>
    <name evidence="7" type="ORF">C5L14_15000</name>
</gene>
<keyword evidence="8" id="KW-1185">Reference proteome</keyword>
<evidence type="ECO:0000313" key="8">
    <source>
        <dbReference type="Proteomes" id="UP000237682"/>
    </source>
</evidence>
<dbReference type="GO" id="GO:0015171">
    <property type="term" value="F:amino acid transmembrane transporter activity"/>
    <property type="evidence" value="ECO:0007669"/>
    <property type="project" value="TreeGrafter"/>
</dbReference>
<feature type="transmembrane region" description="Helical" evidence="6">
    <location>
        <begin position="152"/>
        <end position="180"/>
    </location>
</feature>
<comment type="subcellular location">
    <subcellularLocation>
        <location evidence="1">Cell membrane</location>
        <topology evidence="1">Multi-pass membrane protein</topology>
    </subcellularLocation>
</comment>
<evidence type="ECO:0000256" key="3">
    <source>
        <dbReference type="ARBA" id="ARBA00022692"/>
    </source>
</evidence>
<dbReference type="Proteomes" id="UP000237682">
    <property type="component" value="Unassembled WGS sequence"/>
</dbReference>
<dbReference type="Pfam" id="PF01810">
    <property type="entry name" value="LysE"/>
    <property type="match status" value="1"/>
</dbReference>
<evidence type="ECO:0000256" key="4">
    <source>
        <dbReference type="ARBA" id="ARBA00022989"/>
    </source>
</evidence>
<organism evidence="7 8">
    <name type="scientific">Labrys okinawensis</name>
    <dbReference type="NCBI Taxonomy" id="346911"/>
    <lineage>
        <taxon>Bacteria</taxon>
        <taxon>Pseudomonadati</taxon>
        <taxon>Pseudomonadota</taxon>
        <taxon>Alphaproteobacteria</taxon>
        <taxon>Hyphomicrobiales</taxon>
        <taxon>Xanthobacteraceae</taxon>
        <taxon>Labrys</taxon>
    </lineage>
</organism>
<keyword evidence="3 6" id="KW-0812">Transmembrane</keyword>
<feature type="transmembrane region" description="Helical" evidence="6">
    <location>
        <begin position="192"/>
        <end position="210"/>
    </location>
</feature>
<evidence type="ECO:0000256" key="6">
    <source>
        <dbReference type="SAM" id="Phobius"/>
    </source>
</evidence>
<dbReference type="EMBL" id="PUEJ01000005">
    <property type="protein sequence ID" value="PRH86630.1"/>
    <property type="molecule type" value="Genomic_DNA"/>
</dbReference>
<feature type="transmembrane region" description="Helical" evidence="6">
    <location>
        <begin position="73"/>
        <end position="94"/>
    </location>
</feature>
<keyword evidence="4 6" id="KW-1133">Transmembrane helix</keyword>
<dbReference type="RefSeq" id="WP_105862861.1">
    <property type="nucleotide sequence ID" value="NZ_PUEJ01000005.1"/>
</dbReference>
<comment type="caution">
    <text evidence="7">The sequence shown here is derived from an EMBL/GenBank/DDBJ whole genome shotgun (WGS) entry which is preliminary data.</text>
</comment>
<protein>
    <submittedName>
        <fullName evidence="7">Amino acid transporter</fullName>
    </submittedName>
</protein>
<feature type="transmembrane region" description="Helical" evidence="6">
    <location>
        <begin position="125"/>
        <end position="146"/>
    </location>
</feature>
<dbReference type="PANTHER" id="PTHR30086">
    <property type="entry name" value="ARGININE EXPORTER PROTEIN ARGO"/>
    <property type="match status" value="1"/>
</dbReference>
<sequence length="213" mass="22672">MGDALFHQFHALLAVYALYAIAVASPGPSNMAIMGVAMGRGRLPALVLASGIMTGSMIWAVLAATGVSTLLAAYANALTAIKIGGGLYLLYLAVKSARSAFKAGQDETRQERGPIDYRRLYRRGLMLHLTNPKSILAWIAIMSLGLKSDAPGYTAAAIIAGCAVIGLVTFGGYALVFSAHPMVRLYQKARRWIEVTLALFFGLAGIRLLLSRV</sequence>
<proteinExistence type="predicted"/>
<evidence type="ECO:0000256" key="5">
    <source>
        <dbReference type="ARBA" id="ARBA00023136"/>
    </source>
</evidence>
<evidence type="ECO:0000313" key="7">
    <source>
        <dbReference type="EMBL" id="PRH86630.1"/>
    </source>
</evidence>
<dbReference type="InterPro" id="IPR001123">
    <property type="entry name" value="LeuE-type"/>
</dbReference>